<gene>
    <name evidence="1" type="ORF">QAD02_001787</name>
</gene>
<name>A0ACC2NHZ6_9HYME</name>
<sequence>MTCNIAHDVSSKERTSDIEIQENVTFAEMGLSEVVLNGLLKCGFHKPSPIQHKSIPLGRCGFDLIVRAKSGTGKTAVFGVIALEAIDIQVDSVQIIILAPTREIAIQIKEVLSSIGCEIKGLRVECFIGGVTIESDRKKLSKCHIAIGAPGRIKHLTNKGYLNLDHVRLFVLDEADKLMEESFQKDINYIFSKLPINKQVISSSATYPGDLETFLESYMQTPLLTSADNDHSILVGVKQFVYVVPHHPNAMKQVQIKIEALTKIFEKVPFKQCLVFSNYQTRAQSVCNRISSMGYPAIFTVGNQHMDKRIDALNKLKHFKCRIMFTTDLIARGIDAENVNVVINFEIPGDSATYLHRIGRAGRYGSRGLAISIVSEKEVMTFQDLLLSVGGINFSIFKLPQDFPENVWESNTDEFDQLQATQSSLTTNTEEEKDVMDSLNGVLVEKLVIVQNEETEDEKSGCSPEKSGTSSGDNSQLAGKSNELTEEGKKSTKRYTCAPNNELISASNVSRSGSRNGQSQKHSEQIKFIPLITRNVQYNRSTSGRYSDSFYNNTHVEESQAFQMPEENVLNHNCKKKLVQLRNVEGRPDRSNNSWVGNEFPAGTEDAATYENFPSPPQTEWNNIHAYPKASTSQGQNHECCWAPYYYNPPEGNSLELENFFINLRYQTDQIHLQEYLYHMNNGD</sequence>
<evidence type="ECO:0000313" key="2">
    <source>
        <dbReference type="Proteomes" id="UP001239111"/>
    </source>
</evidence>
<comment type="caution">
    <text evidence="1">The sequence shown here is derived from an EMBL/GenBank/DDBJ whole genome shotgun (WGS) entry which is preliminary data.</text>
</comment>
<evidence type="ECO:0000313" key="1">
    <source>
        <dbReference type="EMBL" id="KAJ8670528.1"/>
    </source>
</evidence>
<dbReference type="Proteomes" id="UP001239111">
    <property type="component" value="Chromosome 3"/>
</dbReference>
<organism evidence="1 2">
    <name type="scientific">Eretmocerus hayati</name>
    <dbReference type="NCBI Taxonomy" id="131215"/>
    <lineage>
        <taxon>Eukaryota</taxon>
        <taxon>Metazoa</taxon>
        <taxon>Ecdysozoa</taxon>
        <taxon>Arthropoda</taxon>
        <taxon>Hexapoda</taxon>
        <taxon>Insecta</taxon>
        <taxon>Pterygota</taxon>
        <taxon>Neoptera</taxon>
        <taxon>Endopterygota</taxon>
        <taxon>Hymenoptera</taxon>
        <taxon>Apocrita</taxon>
        <taxon>Proctotrupomorpha</taxon>
        <taxon>Chalcidoidea</taxon>
        <taxon>Aphelinidae</taxon>
        <taxon>Aphelininae</taxon>
        <taxon>Eretmocerus</taxon>
    </lineage>
</organism>
<accession>A0ACC2NHZ6</accession>
<protein>
    <submittedName>
        <fullName evidence="1">Uncharacterized protein</fullName>
    </submittedName>
</protein>
<reference evidence="1" key="1">
    <citation type="submission" date="2023-04" db="EMBL/GenBank/DDBJ databases">
        <title>A chromosome-level genome assembly of the parasitoid wasp Eretmocerus hayati.</title>
        <authorList>
            <person name="Zhong Y."/>
            <person name="Liu S."/>
            <person name="Liu Y."/>
        </authorList>
    </citation>
    <scope>NUCLEOTIDE SEQUENCE</scope>
    <source>
        <strain evidence="1">ZJU_SS_LIU_2023</strain>
    </source>
</reference>
<proteinExistence type="predicted"/>
<keyword evidence="2" id="KW-1185">Reference proteome</keyword>
<dbReference type="EMBL" id="CM056743">
    <property type="protein sequence ID" value="KAJ8670528.1"/>
    <property type="molecule type" value="Genomic_DNA"/>
</dbReference>